<dbReference type="Gene3D" id="3.90.550.10">
    <property type="entry name" value="Spore Coat Polysaccharide Biosynthesis Protein SpsA, Chain A"/>
    <property type="match status" value="2"/>
</dbReference>
<evidence type="ECO:0000259" key="1">
    <source>
        <dbReference type="Pfam" id="PF00535"/>
    </source>
</evidence>
<dbReference type="RefSeq" id="WP_103953403.1">
    <property type="nucleotide sequence ID" value="NZ_FNUL01000018.1"/>
</dbReference>
<sequence length="738" mass="85168">MLSNGIKIIKNEGLRTFGHVLKEKLAERKDDNYRYWQIIKTTEKSIKDSYKDVTELEVDLIDLTNIRELSRLRERVADIKTDLVCFVDDRFYLESDCLNVVTAVLESLKRTGKDVDVFYADEDYVDKKNNRYNPDFKADFSFDTLLSYNYVGEFWCAKKDKILNCIDELEENDLINIENPSLIKYKMLILMALSDGKFYHINRCLMHKKEEIRYNQAFYEDAAAFIKKMWSGAACEESDSEESDCKESACKESDCKDINYKDIDCKEFRKLEIRTDKLESPVYGHEAVNHIFYNTANEKVSIIIPSKDNPELVNKCLSAIKKYTYVSNYEIVLVDNGSSEENKAKIENLIKEFIKDSGVNVKYIFDKKGFNFAYMCNLGAKNAEGEYLLFLNDDVEIIENILPQNQDWLSVLTGFASQKNTGSVGVKLLYPDKKHIQHVGIVNYEEAGFAHVFAREDDEKPLGHLRNRADMDCLCVTAACVLVSTNKFWQVGGFNEDLVVTHNDVELGLKLYEEGYNNVLVNSVKLIHHESLTRGSDGEDEKKSRRNMLERELTYKLHPKLKKRDPFYSPYLSQMEFDERVNYAPVYDEELSEANEIDSCDFIYSDEGIKAEITSVVVEDKLRIRGYAYYECDEWSAGSDISLNKDFIEKKGLKKARKANRKGLEVSYILKGEDIVYELKGNNKCDRMAHQRFNLASHCNYAENYCNATLAEIKAGTYEVKMLYKGRIVAKVDEIVVG</sequence>
<gene>
    <name evidence="2" type="ORF">SAMN05216537_11811</name>
</gene>
<proteinExistence type="predicted"/>
<dbReference type="PANTHER" id="PTHR43179">
    <property type="entry name" value="RHAMNOSYLTRANSFERASE WBBL"/>
    <property type="match status" value="1"/>
</dbReference>
<accession>A0A1H5WSA6</accession>
<reference evidence="2 3" key="1">
    <citation type="submission" date="2016-10" db="EMBL/GenBank/DDBJ databases">
        <authorList>
            <person name="de Groot N.N."/>
        </authorList>
    </citation>
    <scope>NUCLEOTIDE SEQUENCE [LARGE SCALE GENOMIC DNA]</scope>
    <source>
        <strain evidence="2 3">D15d</strain>
    </source>
</reference>
<protein>
    <submittedName>
        <fullName evidence="2">Glycosyltransferase, GT2 family</fullName>
    </submittedName>
</protein>
<name>A0A1H5WSA6_9FIRM</name>
<evidence type="ECO:0000313" key="3">
    <source>
        <dbReference type="Proteomes" id="UP000236726"/>
    </source>
</evidence>
<dbReference type="Pfam" id="PF00535">
    <property type="entry name" value="Glycos_transf_2"/>
    <property type="match status" value="1"/>
</dbReference>
<dbReference type="EMBL" id="FNUL01000018">
    <property type="protein sequence ID" value="SEG02284.1"/>
    <property type="molecule type" value="Genomic_DNA"/>
</dbReference>
<keyword evidence="3" id="KW-1185">Reference proteome</keyword>
<dbReference type="InterPro" id="IPR001173">
    <property type="entry name" value="Glyco_trans_2-like"/>
</dbReference>
<evidence type="ECO:0000313" key="2">
    <source>
        <dbReference type="EMBL" id="SEG02284.1"/>
    </source>
</evidence>
<dbReference type="Proteomes" id="UP000236726">
    <property type="component" value="Unassembled WGS sequence"/>
</dbReference>
<keyword evidence="2" id="KW-0808">Transferase</keyword>
<feature type="domain" description="Glycosyltransferase 2-like" evidence="1">
    <location>
        <begin position="301"/>
        <end position="401"/>
    </location>
</feature>
<dbReference type="SUPFAM" id="SSF53448">
    <property type="entry name" value="Nucleotide-diphospho-sugar transferases"/>
    <property type="match status" value="1"/>
</dbReference>
<dbReference type="GO" id="GO:0016740">
    <property type="term" value="F:transferase activity"/>
    <property type="evidence" value="ECO:0007669"/>
    <property type="project" value="UniProtKB-KW"/>
</dbReference>
<dbReference type="PANTHER" id="PTHR43179:SF7">
    <property type="entry name" value="RHAMNOSYLTRANSFERASE WBBL"/>
    <property type="match status" value="1"/>
</dbReference>
<organism evidence="2 3">
    <name type="scientific">Lachnospira multipara</name>
    <dbReference type="NCBI Taxonomy" id="28051"/>
    <lineage>
        <taxon>Bacteria</taxon>
        <taxon>Bacillati</taxon>
        <taxon>Bacillota</taxon>
        <taxon>Clostridia</taxon>
        <taxon>Lachnospirales</taxon>
        <taxon>Lachnospiraceae</taxon>
        <taxon>Lachnospira</taxon>
    </lineage>
</organism>
<dbReference type="AlphaFoldDB" id="A0A1H5WSA6"/>
<dbReference type="InterPro" id="IPR029044">
    <property type="entry name" value="Nucleotide-diphossugar_trans"/>
</dbReference>